<dbReference type="Gene3D" id="2.40.70.10">
    <property type="entry name" value="Acid Proteases"/>
    <property type="match status" value="2"/>
</dbReference>
<comment type="similarity">
    <text evidence="1">Belongs to the peptidase A1 family.</text>
</comment>
<dbReference type="InterPro" id="IPR001461">
    <property type="entry name" value="Aspartic_peptidase_A1"/>
</dbReference>
<dbReference type="Proteomes" id="UP000823749">
    <property type="component" value="Chromosome 7"/>
</dbReference>
<keyword evidence="5" id="KW-1185">Reference proteome</keyword>
<comment type="caution">
    <text evidence="4">The sequence shown here is derived from an EMBL/GenBank/DDBJ whole genome shotgun (WGS) entry which is preliminary data.</text>
</comment>
<evidence type="ECO:0000313" key="4">
    <source>
        <dbReference type="EMBL" id="KAG5542282.1"/>
    </source>
</evidence>
<dbReference type="InterPro" id="IPR021109">
    <property type="entry name" value="Peptidase_aspartic_dom_sf"/>
</dbReference>
<dbReference type="InterPro" id="IPR032861">
    <property type="entry name" value="TAXi_N"/>
</dbReference>
<dbReference type="Pfam" id="PF14541">
    <property type="entry name" value="TAXi_C"/>
    <property type="match status" value="1"/>
</dbReference>
<dbReference type="AlphaFoldDB" id="A0AAV6JQY4"/>
<dbReference type="Pfam" id="PF14543">
    <property type="entry name" value="TAXi_N"/>
    <property type="match status" value="1"/>
</dbReference>
<dbReference type="GO" id="GO:0006508">
    <property type="term" value="P:proteolysis"/>
    <property type="evidence" value="ECO:0007669"/>
    <property type="project" value="InterPro"/>
</dbReference>
<dbReference type="PANTHER" id="PTHR13683">
    <property type="entry name" value="ASPARTYL PROTEASES"/>
    <property type="match status" value="1"/>
</dbReference>
<dbReference type="GO" id="GO:0004190">
    <property type="term" value="F:aspartic-type endopeptidase activity"/>
    <property type="evidence" value="ECO:0007669"/>
    <property type="project" value="InterPro"/>
</dbReference>
<organism evidence="4 5">
    <name type="scientific">Rhododendron griersonianum</name>
    <dbReference type="NCBI Taxonomy" id="479676"/>
    <lineage>
        <taxon>Eukaryota</taxon>
        <taxon>Viridiplantae</taxon>
        <taxon>Streptophyta</taxon>
        <taxon>Embryophyta</taxon>
        <taxon>Tracheophyta</taxon>
        <taxon>Spermatophyta</taxon>
        <taxon>Magnoliopsida</taxon>
        <taxon>eudicotyledons</taxon>
        <taxon>Gunneridae</taxon>
        <taxon>Pentapetalae</taxon>
        <taxon>asterids</taxon>
        <taxon>Ericales</taxon>
        <taxon>Ericaceae</taxon>
        <taxon>Ericoideae</taxon>
        <taxon>Rhodoreae</taxon>
        <taxon>Rhododendron</taxon>
    </lineage>
</organism>
<gene>
    <name evidence="4" type="ORF">RHGRI_021971</name>
</gene>
<protein>
    <recommendedName>
        <fullName evidence="6">Peptidase A1 domain-containing protein</fullName>
    </recommendedName>
</protein>
<feature type="domain" description="Xylanase inhibitor C-terminal" evidence="2">
    <location>
        <begin position="241"/>
        <end position="348"/>
    </location>
</feature>
<evidence type="ECO:0000256" key="1">
    <source>
        <dbReference type="ARBA" id="ARBA00007447"/>
    </source>
</evidence>
<evidence type="ECO:0000259" key="3">
    <source>
        <dbReference type="Pfam" id="PF14543"/>
    </source>
</evidence>
<evidence type="ECO:0000313" key="5">
    <source>
        <dbReference type="Proteomes" id="UP000823749"/>
    </source>
</evidence>
<dbReference type="PANTHER" id="PTHR13683:SF750">
    <property type="entry name" value="ASPARTYL PROTEASE AED1"/>
    <property type="match status" value="1"/>
</dbReference>
<proteinExistence type="inferred from homology"/>
<dbReference type="InterPro" id="IPR032799">
    <property type="entry name" value="TAXi_C"/>
</dbReference>
<evidence type="ECO:0000259" key="2">
    <source>
        <dbReference type="Pfam" id="PF14541"/>
    </source>
</evidence>
<dbReference type="SUPFAM" id="SSF50630">
    <property type="entry name" value="Acid proteases"/>
    <property type="match status" value="1"/>
</dbReference>
<dbReference type="EMBL" id="JACTNZ010000007">
    <property type="protein sequence ID" value="KAG5542282.1"/>
    <property type="molecule type" value="Genomic_DNA"/>
</dbReference>
<feature type="domain" description="Xylanase inhibitor N-terminal" evidence="3">
    <location>
        <begin position="98"/>
        <end position="226"/>
    </location>
</feature>
<name>A0AAV6JQY4_9ERIC</name>
<reference evidence="4" key="1">
    <citation type="submission" date="2020-08" db="EMBL/GenBank/DDBJ databases">
        <title>Plant Genome Project.</title>
        <authorList>
            <person name="Zhang R.-G."/>
        </authorList>
    </citation>
    <scope>NUCLEOTIDE SEQUENCE</scope>
    <source>
        <strain evidence="4">WSP0</strain>
        <tissue evidence="4">Leaf</tissue>
    </source>
</reference>
<evidence type="ECO:0008006" key="6">
    <source>
        <dbReference type="Google" id="ProtNLM"/>
    </source>
</evidence>
<accession>A0AAV6JQY4</accession>
<sequence length="353" mass="38570">MNYFSQFSSGLCLNIYHFSVSFSAQNQDAATQSTLKKRKVNGILTRDAQEAFLITSWCRDHMLDQSKRESLKVVHRHGPCSHMNEARTSAPTLAEIICYQQQEPIFNPSASQTYKNLSCTTPQCSQLLISGCTRATNTCLYAVLYGDRSFTIGLYATETLTLTPSDVFPGFAFGCGLNNTGLFRGAAGLLGLGRGPPSLVAQTASKYRSYFSYCLPTLSSSSGTLFSRNYNRLWHRHYAAAPEVYDALRTRFRQLMMNYTMTQGVSLFDTCYDFSGRDTVEVPTISFVFGGNVEVPIPFPGILIGSQELACLAFAGNSDASDVGIFGNSQQQTLDVVYDVAGGKLGFGTGGCS</sequence>